<dbReference type="EMBL" id="QMEC01000189">
    <property type="protein sequence ID" value="NMF66842.1"/>
    <property type="molecule type" value="Genomic_DNA"/>
</dbReference>
<feature type="transmembrane region" description="Helical" evidence="1">
    <location>
        <begin position="12"/>
        <end position="33"/>
    </location>
</feature>
<gene>
    <name evidence="3" type="ORF">DP115_30495</name>
</gene>
<sequence length="203" mass="22987">MEGKLVSKEQQKVMLIVGLAYILPIILIDLGLVPFRARFYVLILAAIAIFAIAQLYRFSALELGFTKRHLGSSLKAIALPTLASALLMFIYYIMQGPRIDNSAYKWTFYLFFVGVSSPVQEFLYRGFLFGIFSRAKLAIWVQILLSTLLYSFVHLIYRDVPTLLSTFILGLFWGCHYAKYRNLYSIIVSHSVLGAIAILIGLV</sequence>
<feature type="domain" description="CAAX prenyl protease 2/Lysostaphin resistance protein A-like" evidence="2">
    <location>
        <begin position="106"/>
        <end position="193"/>
    </location>
</feature>
<evidence type="ECO:0000313" key="3">
    <source>
        <dbReference type="EMBL" id="NMF66842.1"/>
    </source>
</evidence>
<protein>
    <submittedName>
        <fullName evidence="3">CPBP family intramembrane metalloprotease</fullName>
    </submittedName>
</protein>
<dbReference type="RefSeq" id="WP_169268400.1">
    <property type="nucleotide sequence ID" value="NZ_QMEC01000189.1"/>
</dbReference>
<comment type="caution">
    <text evidence="3">The sequence shown here is derived from an EMBL/GenBank/DDBJ whole genome shotgun (WGS) entry which is preliminary data.</text>
</comment>
<proteinExistence type="predicted"/>
<evidence type="ECO:0000256" key="1">
    <source>
        <dbReference type="SAM" id="Phobius"/>
    </source>
</evidence>
<feature type="transmembrane region" description="Helical" evidence="1">
    <location>
        <begin position="183"/>
        <end position="202"/>
    </location>
</feature>
<feature type="transmembrane region" description="Helical" evidence="1">
    <location>
        <begin position="162"/>
        <end position="178"/>
    </location>
</feature>
<keyword evidence="1" id="KW-1133">Transmembrane helix</keyword>
<dbReference type="Proteomes" id="UP000762253">
    <property type="component" value="Unassembled WGS sequence"/>
</dbReference>
<dbReference type="Pfam" id="PF02517">
    <property type="entry name" value="Rce1-like"/>
    <property type="match status" value="1"/>
</dbReference>
<dbReference type="InterPro" id="IPR003675">
    <property type="entry name" value="Rce1/LyrA-like_dom"/>
</dbReference>
<keyword evidence="1" id="KW-0472">Membrane</keyword>
<name>A0ABX1MDY4_9CYAN</name>
<keyword evidence="3" id="KW-0378">Hydrolase</keyword>
<evidence type="ECO:0000313" key="4">
    <source>
        <dbReference type="Proteomes" id="UP000762253"/>
    </source>
</evidence>
<keyword evidence="3" id="KW-0645">Protease</keyword>
<dbReference type="GO" id="GO:0008237">
    <property type="term" value="F:metallopeptidase activity"/>
    <property type="evidence" value="ECO:0007669"/>
    <property type="project" value="UniProtKB-KW"/>
</dbReference>
<reference evidence="3 4" key="1">
    <citation type="submission" date="2018-06" db="EMBL/GenBank/DDBJ databases">
        <title>Comparative genomics of Brasilonema spp. strains.</title>
        <authorList>
            <person name="Alvarenga D.O."/>
            <person name="Fiore M.F."/>
            <person name="Varani A.M."/>
        </authorList>
    </citation>
    <scope>NUCLEOTIDE SEQUENCE [LARGE SCALE GENOMIC DNA]</scope>
    <source>
        <strain evidence="3 4">UFV-OR1</strain>
    </source>
</reference>
<evidence type="ECO:0000259" key="2">
    <source>
        <dbReference type="Pfam" id="PF02517"/>
    </source>
</evidence>
<keyword evidence="1" id="KW-0812">Transmembrane</keyword>
<keyword evidence="4" id="KW-1185">Reference proteome</keyword>
<organism evidence="3 4">
    <name type="scientific">Brasilonema octagenarum UFV-OR1</name>
    <dbReference type="NCBI Taxonomy" id="417115"/>
    <lineage>
        <taxon>Bacteria</taxon>
        <taxon>Bacillati</taxon>
        <taxon>Cyanobacteriota</taxon>
        <taxon>Cyanophyceae</taxon>
        <taxon>Nostocales</taxon>
        <taxon>Scytonemataceae</taxon>
        <taxon>Brasilonema</taxon>
        <taxon>Octagenarum group</taxon>
    </lineage>
</organism>
<feature type="transmembrane region" description="Helical" evidence="1">
    <location>
        <begin position="106"/>
        <end position="125"/>
    </location>
</feature>
<keyword evidence="3" id="KW-0482">Metalloprotease</keyword>
<accession>A0ABX1MDY4</accession>
<feature type="transmembrane region" description="Helical" evidence="1">
    <location>
        <begin position="76"/>
        <end position="94"/>
    </location>
</feature>
<feature type="transmembrane region" description="Helical" evidence="1">
    <location>
        <begin position="137"/>
        <end position="156"/>
    </location>
</feature>
<feature type="transmembrane region" description="Helical" evidence="1">
    <location>
        <begin position="39"/>
        <end position="56"/>
    </location>
</feature>